<organism evidence="3 4">
    <name type="scientific">Akkermansia muciniphila</name>
    <dbReference type="NCBI Taxonomy" id="239935"/>
    <lineage>
        <taxon>Bacteria</taxon>
        <taxon>Pseudomonadati</taxon>
        <taxon>Verrucomicrobiota</taxon>
        <taxon>Verrucomicrobiia</taxon>
        <taxon>Verrucomicrobiales</taxon>
        <taxon>Akkermansiaceae</taxon>
        <taxon>Akkermansia</taxon>
    </lineage>
</organism>
<dbReference type="Proteomes" id="UP000236000">
    <property type="component" value="Unassembled WGS sequence"/>
</dbReference>
<accession>A0A2N8HDG7</accession>
<reference evidence="3 4" key="1">
    <citation type="journal article" date="2017" name="BMC Genomics">
        <title>Genome sequencing of 39 Akkermansia muciniphila isolates reveals its population structure, genomic and functional diverisity, and global distribution in mammalian gut microbiotas.</title>
        <authorList>
            <person name="Guo X."/>
            <person name="Li S."/>
            <person name="Zhang J."/>
            <person name="Wu F."/>
            <person name="Li X."/>
            <person name="Wu D."/>
            <person name="Zhang M."/>
            <person name="Ou Z."/>
            <person name="Jie Z."/>
            <person name="Yan Q."/>
            <person name="Li P."/>
            <person name="Yi J."/>
            <person name="Peng Y."/>
        </authorList>
    </citation>
    <scope>NUCLEOTIDE SEQUENCE [LARGE SCALE GENOMIC DNA]</scope>
    <source>
        <strain evidence="3 4">GP24</strain>
    </source>
</reference>
<keyword evidence="2" id="KW-0732">Signal</keyword>
<proteinExistence type="predicted"/>
<evidence type="ECO:0000256" key="2">
    <source>
        <dbReference type="SAM" id="SignalP"/>
    </source>
</evidence>
<gene>
    <name evidence="3" type="ORF">CXU22_05000</name>
</gene>
<feature type="region of interest" description="Disordered" evidence="1">
    <location>
        <begin position="207"/>
        <end position="241"/>
    </location>
</feature>
<protein>
    <recommendedName>
        <fullName evidence="5">VCBS repeat-containing protein</fullName>
    </recommendedName>
</protein>
<name>A0A2N8HDG7_9BACT</name>
<feature type="chain" id="PRO_5014847595" description="VCBS repeat-containing protein" evidence="2">
    <location>
        <begin position="24"/>
        <end position="241"/>
    </location>
</feature>
<feature type="signal peptide" evidence="2">
    <location>
        <begin position="1"/>
        <end position="23"/>
    </location>
</feature>
<evidence type="ECO:0000256" key="1">
    <source>
        <dbReference type="SAM" id="MobiDB-lite"/>
    </source>
</evidence>
<comment type="caution">
    <text evidence="3">The sequence shown here is derived from an EMBL/GenBank/DDBJ whole genome shotgun (WGS) entry which is preliminary data.</text>
</comment>
<sequence length="241" mass="26054">MNFMKKACFIGLVFLPVMGAAQEAGNNRDVAVEVQAAFGKPPRSLHLDPVESLVLPQHPGAPAGLVTRVHLYVDKAHGAGENSLYLVAEMNYRGEDEDQPHIVGIFAGSRVGEEPALRLSDLDGDGMPELLLVHEAGAGAFHLRVFRISQVAHAGDSRSCITASPMLKQVGCIIASLGTVAVEEDGAVVSRCYTDESRRRLMVRKYRLNKGEDEIKPEGPEEVKAAGPQKRRRNSPEHGNG</sequence>
<dbReference type="EMBL" id="PJKA01000010">
    <property type="protein sequence ID" value="PNC18000.1"/>
    <property type="molecule type" value="Genomic_DNA"/>
</dbReference>
<feature type="compositionally biased region" description="Basic and acidic residues" evidence="1">
    <location>
        <begin position="209"/>
        <end position="224"/>
    </location>
</feature>
<evidence type="ECO:0000313" key="4">
    <source>
        <dbReference type="Proteomes" id="UP000236000"/>
    </source>
</evidence>
<evidence type="ECO:0008006" key="5">
    <source>
        <dbReference type="Google" id="ProtNLM"/>
    </source>
</evidence>
<evidence type="ECO:0000313" key="3">
    <source>
        <dbReference type="EMBL" id="PNC18000.1"/>
    </source>
</evidence>
<dbReference type="AlphaFoldDB" id="A0A2N8HDG7"/>